<evidence type="ECO:0008006" key="3">
    <source>
        <dbReference type="Google" id="ProtNLM"/>
    </source>
</evidence>
<proteinExistence type="predicted"/>
<accession>A0A0W0G241</accession>
<protein>
    <recommendedName>
        <fullName evidence="3">Retrotransposon gag domain-containing protein</fullName>
    </recommendedName>
</protein>
<organism evidence="1 2">
    <name type="scientific">Moniliophthora roreri</name>
    <name type="common">Frosty pod rot fungus</name>
    <name type="synonym">Monilia roreri</name>
    <dbReference type="NCBI Taxonomy" id="221103"/>
    <lineage>
        <taxon>Eukaryota</taxon>
        <taxon>Fungi</taxon>
        <taxon>Dikarya</taxon>
        <taxon>Basidiomycota</taxon>
        <taxon>Agaricomycotina</taxon>
        <taxon>Agaricomycetes</taxon>
        <taxon>Agaricomycetidae</taxon>
        <taxon>Agaricales</taxon>
        <taxon>Marasmiineae</taxon>
        <taxon>Marasmiaceae</taxon>
        <taxon>Moniliophthora</taxon>
    </lineage>
</organism>
<sequence length="109" mass="13122">MDEKKKMPLLSFVKGKKTAEWKMREQMRLFPENDDPKEKKKAAEETWSSFKQRFWAEWQPIDFKGQAQMKIEEIKMMDRVDDYVNKFHLIAMETKQDHALNRWSPGDPG</sequence>
<dbReference type="EMBL" id="LATX01001310">
    <property type="protein sequence ID" value="KTB42638.1"/>
    <property type="molecule type" value="Genomic_DNA"/>
</dbReference>
<reference evidence="1 2" key="1">
    <citation type="submission" date="2015-12" db="EMBL/GenBank/DDBJ databases">
        <title>Draft genome sequence of Moniliophthora roreri, the causal agent of frosty pod rot of cacao.</title>
        <authorList>
            <person name="Aime M.C."/>
            <person name="Diaz-Valderrama J.R."/>
            <person name="Kijpornyongpan T."/>
            <person name="Phillips-Mora W."/>
        </authorList>
    </citation>
    <scope>NUCLEOTIDE SEQUENCE [LARGE SCALE GENOMIC DNA]</scope>
    <source>
        <strain evidence="1 2">MCA 2952</strain>
    </source>
</reference>
<evidence type="ECO:0000313" key="1">
    <source>
        <dbReference type="EMBL" id="KTB42638.1"/>
    </source>
</evidence>
<name>A0A0W0G241_MONRR</name>
<comment type="caution">
    <text evidence="1">The sequence shown here is derived from an EMBL/GenBank/DDBJ whole genome shotgun (WGS) entry which is preliminary data.</text>
</comment>
<evidence type="ECO:0000313" key="2">
    <source>
        <dbReference type="Proteomes" id="UP000054988"/>
    </source>
</evidence>
<gene>
    <name evidence="1" type="ORF">WG66_4781</name>
</gene>
<dbReference type="AlphaFoldDB" id="A0A0W0G241"/>
<dbReference type="Proteomes" id="UP000054988">
    <property type="component" value="Unassembled WGS sequence"/>
</dbReference>